<gene>
    <name evidence="1" type="ORF">C7C56_020910</name>
</gene>
<comment type="caution">
    <text evidence="1">The sequence shown here is derived from an EMBL/GenBank/DDBJ whole genome shotgun (WGS) entry which is preliminary data.</text>
</comment>
<dbReference type="Proteomes" id="UP000241421">
    <property type="component" value="Unassembled WGS sequence"/>
</dbReference>
<accession>A0A2U2HFV4</accession>
<proteinExistence type="predicted"/>
<reference evidence="1 2" key="1">
    <citation type="submission" date="2018-04" db="EMBL/GenBank/DDBJ databases">
        <title>Massilia violaceinigra sp. nov., a novel purple-pigmented bacterium isolated from Tianshan glacier, Xinjiang, China.</title>
        <authorList>
            <person name="Wang H."/>
        </authorList>
    </citation>
    <scope>NUCLEOTIDE SEQUENCE [LARGE SCALE GENOMIC DNA]</scope>
    <source>
        <strain evidence="1 2">B448-2</strain>
    </source>
</reference>
<evidence type="ECO:0000313" key="2">
    <source>
        <dbReference type="Proteomes" id="UP000241421"/>
    </source>
</evidence>
<protein>
    <submittedName>
        <fullName evidence="1">Uncharacterized protein</fullName>
    </submittedName>
</protein>
<dbReference type="AlphaFoldDB" id="A0A2U2HFV4"/>
<name>A0A2U2HFV4_9BURK</name>
<sequence>DPADGSRRPIAEVVRGDLERLAQKTTDPDFGLAVRMIEQLLAGGGQSGWLKSHMDAGSGMNDIARYASEQFEHK</sequence>
<feature type="non-terminal residue" evidence="1">
    <location>
        <position position="1"/>
    </location>
</feature>
<keyword evidence="2" id="KW-1185">Reference proteome</keyword>
<dbReference type="EMBL" id="PXWF02000279">
    <property type="protein sequence ID" value="PWF43600.1"/>
    <property type="molecule type" value="Genomic_DNA"/>
</dbReference>
<organism evidence="1 2">
    <name type="scientific">Massilia glaciei</name>
    <dbReference type="NCBI Taxonomy" id="1524097"/>
    <lineage>
        <taxon>Bacteria</taxon>
        <taxon>Pseudomonadati</taxon>
        <taxon>Pseudomonadota</taxon>
        <taxon>Betaproteobacteria</taxon>
        <taxon>Burkholderiales</taxon>
        <taxon>Oxalobacteraceae</taxon>
        <taxon>Telluria group</taxon>
        <taxon>Massilia</taxon>
    </lineage>
</organism>
<evidence type="ECO:0000313" key="1">
    <source>
        <dbReference type="EMBL" id="PWF43600.1"/>
    </source>
</evidence>